<gene>
    <name evidence="3" type="ORF">J4G33_01030</name>
</gene>
<evidence type="ECO:0000313" key="4">
    <source>
        <dbReference type="Proteomes" id="UP000664209"/>
    </source>
</evidence>
<dbReference type="InterPro" id="IPR005183">
    <property type="entry name" value="DUF305_CopM-like"/>
</dbReference>
<dbReference type="InterPro" id="IPR012347">
    <property type="entry name" value="Ferritin-like"/>
</dbReference>
<keyword evidence="1" id="KW-0812">Transmembrane</keyword>
<dbReference type="AlphaFoldDB" id="A0A939LMM5"/>
<evidence type="ECO:0000256" key="1">
    <source>
        <dbReference type="SAM" id="Phobius"/>
    </source>
</evidence>
<keyword evidence="1" id="KW-0472">Membrane</keyword>
<proteinExistence type="predicted"/>
<keyword evidence="1" id="KW-1133">Transmembrane helix</keyword>
<evidence type="ECO:0000313" key="3">
    <source>
        <dbReference type="EMBL" id="MBO1750381.1"/>
    </source>
</evidence>
<name>A0A939LMM5_9CELL</name>
<organism evidence="3 4">
    <name type="scientific">Actinotalea soli</name>
    <dbReference type="NCBI Taxonomy" id="2819234"/>
    <lineage>
        <taxon>Bacteria</taxon>
        <taxon>Bacillati</taxon>
        <taxon>Actinomycetota</taxon>
        <taxon>Actinomycetes</taxon>
        <taxon>Micrococcales</taxon>
        <taxon>Cellulomonadaceae</taxon>
        <taxon>Actinotalea</taxon>
    </lineage>
</organism>
<accession>A0A939LMM5</accession>
<dbReference type="EMBL" id="JAGEMK010000001">
    <property type="protein sequence ID" value="MBO1750381.1"/>
    <property type="molecule type" value="Genomic_DNA"/>
</dbReference>
<protein>
    <submittedName>
        <fullName evidence="3">DUF305 domain-containing protein</fullName>
    </submittedName>
</protein>
<sequence>MDEAVPTPGPRSVAVVAVAVVALAAGVALGLLAAGGLLRPAVPAEGSADVGFARDMQTHHDQAVQMAVLVREGSEDEVVRTLALDMLLTQRQQQGQMFGWISTWGLPQASTSTMAWMGEEHHAAGSTAQDMPGMATQAQLDALGSAEGVEAERIFLSLMIPHHRGGVEMAEVALERAQQPEVVRLAESIVVAQEAEIAVLERMLDERGGPAEVPSAP</sequence>
<feature type="transmembrane region" description="Helical" evidence="1">
    <location>
        <begin position="12"/>
        <end position="38"/>
    </location>
</feature>
<dbReference type="Gene3D" id="1.20.1260.10">
    <property type="match status" value="1"/>
</dbReference>
<feature type="domain" description="DUF305" evidence="2">
    <location>
        <begin position="49"/>
        <end position="204"/>
    </location>
</feature>
<dbReference type="PANTHER" id="PTHR36933:SF1">
    <property type="entry name" value="SLL0788 PROTEIN"/>
    <property type="match status" value="1"/>
</dbReference>
<dbReference type="Proteomes" id="UP000664209">
    <property type="component" value="Unassembled WGS sequence"/>
</dbReference>
<reference evidence="3" key="1">
    <citation type="submission" date="2021-03" db="EMBL/GenBank/DDBJ databases">
        <title>Actinotalea soli sp. nov., isolated from soil.</title>
        <authorList>
            <person name="Ping W."/>
            <person name="Zhang J."/>
        </authorList>
    </citation>
    <scope>NUCLEOTIDE SEQUENCE</scope>
    <source>
        <strain evidence="3">BY-33</strain>
    </source>
</reference>
<keyword evidence="4" id="KW-1185">Reference proteome</keyword>
<dbReference type="Pfam" id="PF03713">
    <property type="entry name" value="DUF305"/>
    <property type="match status" value="1"/>
</dbReference>
<comment type="caution">
    <text evidence="3">The sequence shown here is derived from an EMBL/GenBank/DDBJ whole genome shotgun (WGS) entry which is preliminary data.</text>
</comment>
<evidence type="ECO:0000259" key="2">
    <source>
        <dbReference type="Pfam" id="PF03713"/>
    </source>
</evidence>
<dbReference type="PANTHER" id="PTHR36933">
    <property type="entry name" value="SLL0788 PROTEIN"/>
    <property type="match status" value="1"/>
</dbReference>